<dbReference type="OrthoDB" id="28947at2759"/>
<sequence length="857" mass="99967">MQRGNKLNVDKKREKKRYLYKKNSVNISGNHGRTRKSGKPPKIEKKISKKKKMNIENDFSEKEDVNVPENSQKNHIIEENLNTSLSVAMETDKEVPYYQKKLEVEPNVEWYLEEVSIISSKKTSEKISDKFAEELYIQAKKYLEIEEEEYIRFQYKSSSDRRFFDNIMKSGTLSDRISALALSIQESPLHSWKNMRMLLNMTKKKSRTECLQSVEALKDLFISTVLPNRKLKYFKQQEFLGFKDVTKKHLILWAFEDFLKHYYFEYLQVIENLLKNSLSFLRARMVGCVFELIRDKPEQEQNLLKLLVNKLGDPEKKVASKASYCIFQLTTVHPAMKEVIISEIEQFLFSPSTSQHAQYYAIITLNQMVLSNKTNIATYLINIYLLFFTKLTKLSQNENATAKSYKIPWKAKNNLKKMKKGDHDIYEKEINSKLVLAIISGINRAFPFSKIDDGVFENHVNALFVVMHGINFNTSIQALILIFQISKYKQAIVDRFYKALYESVQDFRLFNSSKQIMYLNLLFKAIKADTDKTRVKSFVKRLIQYANMYQITFVCGIMVLLNELETIHPEIKSLYNRYEETYNKKKNGPVNILNGSKIESSIKNNNISILQDTSNKYDAYKRDPRYSNADNSYLWELIPFLNHFHPIISSFSKSLLHGYQISSKPNLSLFTLSHFLDKFTYKNPKTKIISRRSSIIQPISKQNRRKFLSISEEFSDKPLNNESFINQKIDQVSPDEIFYFRYFSQKQAINDKKKSAKMKATSLDNESIVEDILDENLSEDIDDQSGMSDEGYDESDIDFNESEDDLIDDELIDEELSTISIGSKRKLSEKSNHVKGKKLKQLPIFASANEYSAILES</sequence>
<dbReference type="Pfam" id="PF03914">
    <property type="entry name" value="CBF"/>
    <property type="match status" value="1"/>
</dbReference>
<dbReference type="InterPro" id="IPR011989">
    <property type="entry name" value="ARM-like"/>
</dbReference>
<accession>A0A0W4ZF26</accession>
<name>A0A0W4ZF26_PNEC8</name>
<gene>
    <name evidence="4" type="ORF">T552_02470</name>
</gene>
<dbReference type="RefSeq" id="XP_018225170.1">
    <property type="nucleotide sequence ID" value="XM_018371010.1"/>
</dbReference>
<keyword evidence="5" id="KW-1185">Reference proteome</keyword>
<dbReference type="AlphaFoldDB" id="A0A0W4ZF26"/>
<dbReference type="PANTHER" id="PTHR12048">
    <property type="entry name" value="CCAAT-BINDING FACTOR-RELATED"/>
    <property type="match status" value="1"/>
</dbReference>
<protein>
    <recommendedName>
        <fullName evidence="3">CCAAT-binding factor domain-containing protein</fullName>
    </recommendedName>
</protein>
<dbReference type="GO" id="GO:0005634">
    <property type="term" value="C:nucleus"/>
    <property type="evidence" value="ECO:0007669"/>
    <property type="project" value="TreeGrafter"/>
</dbReference>
<proteinExistence type="inferred from homology"/>
<dbReference type="SUPFAM" id="SSF48371">
    <property type="entry name" value="ARM repeat"/>
    <property type="match status" value="1"/>
</dbReference>
<reference evidence="5" key="1">
    <citation type="journal article" date="2016" name="Nat. Commun.">
        <title>Genome analysis of three Pneumocystis species reveals adaptation mechanisms to life exclusively in mammalian hosts.</title>
        <authorList>
            <person name="Ma L."/>
            <person name="Chen Z."/>
            <person name="Huang D.W."/>
            <person name="Kutty G."/>
            <person name="Ishihara M."/>
            <person name="Wang H."/>
            <person name="Abouelleil A."/>
            <person name="Bishop L."/>
            <person name="Davey E."/>
            <person name="Deng R."/>
            <person name="Deng X."/>
            <person name="Fan L."/>
            <person name="Fantoni G."/>
            <person name="Fitzgerald M."/>
            <person name="Gogineni E."/>
            <person name="Goldberg J.M."/>
            <person name="Handley G."/>
            <person name="Hu X."/>
            <person name="Huber C."/>
            <person name="Jiao X."/>
            <person name="Jones K."/>
            <person name="Levin J.Z."/>
            <person name="Liu Y."/>
            <person name="Macdonald P."/>
            <person name="Melnikov A."/>
            <person name="Raley C."/>
            <person name="Sassi M."/>
            <person name="Sherman B.T."/>
            <person name="Song X."/>
            <person name="Sykes S."/>
            <person name="Tran B."/>
            <person name="Walsh L."/>
            <person name="Xia Y."/>
            <person name="Yang J."/>
            <person name="Young S."/>
            <person name="Zeng Q."/>
            <person name="Zheng X."/>
            <person name="Stephens R."/>
            <person name="Nusbaum C."/>
            <person name="Birren B.W."/>
            <person name="Azadi P."/>
            <person name="Lempicki R.A."/>
            <person name="Cuomo C.A."/>
            <person name="Kovacs J.A."/>
        </authorList>
    </citation>
    <scope>NUCLEOTIDE SEQUENCE [LARGE SCALE GENOMIC DNA]</scope>
    <source>
        <strain evidence="5">B80</strain>
    </source>
</reference>
<evidence type="ECO:0000313" key="5">
    <source>
        <dbReference type="Proteomes" id="UP000054454"/>
    </source>
</evidence>
<dbReference type="Proteomes" id="UP000054454">
    <property type="component" value="Unassembled WGS sequence"/>
</dbReference>
<evidence type="ECO:0000313" key="4">
    <source>
        <dbReference type="EMBL" id="KTW26979.1"/>
    </source>
</evidence>
<comment type="caution">
    <text evidence="4">The sequence shown here is derived from an EMBL/GenBank/DDBJ whole genome shotgun (WGS) entry which is preliminary data.</text>
</comment>
<dbReference type="PANTHER" id="PTHR12048:SF0">
    <property type="entry name" value="CCAAT_ENHANCER-BINDING PROTEIN ZETA"/>
    <property type="match status" value="1"/>
</dbReference>
<organism evidence="4 5">
    <name type="scientific">Pneumocystis carinii (strain B80)</name>
    <name type="common">Rat pneumocystis pneumonia agent</name>
    <name type="synonym">Pneumocystis carinii f. sp. carinii</name>
    <dbReference type="NCBI Taxonomy" id="1408658"/>
    <lineage>
        <taxon>Eukaryota</taxon>
        <taxon>Fungi</taxon>
        <taxon>Dikarya</taxon>
        <taxon>Ascomycota</taxon>
        <taxon>Taphrinomycotina</taxon>
        <taxon>Pneumocystomycetes</taxon>
        <taxon>Pneumocystaceae</taxon>
        <taxon>Pneumocystis</taxon>
    </lineage>
</organism>
<dbReference type="InterPro" id="IPR016024">
    <property type="entry name" value="ARM-type_fold"/>
</dbReference>
<evidence type="ECO:0000259" key="3">
    <source>
        <dbReference type="Pfam" id="PF03914"/>
    </source>
</evidence>
<dbReference type="InterPro" id="IPR005612">
    <property type="entry name" value="CCAAT-binding_factor"/>
</dbReference>
<evidence type="ECO:0000256" key="1">
    <source>
        <dbReference type="ARBA" id="ARBA00007797"/>
    </source>
</evidence>
<dbReference type="InterPro" id="IPR040155">
    <property type="entry name" value="CEBPZ/Mak21-like"/>
</dbReference>
<feature type="region of interest" description="Disordered" evidence="2">
    <location>
        <begin position="1"/>
        <end position="47"/>
    </location>
</feature>
<dbReference type="GeneID" id="28937213"/>
<dbReference type="VEuPathDB" id="FungiDB:T552_02470"/>
<dbReference type="EMBL" id="LFVZ01000011">
    <property type="protein sequence ID" value="KTW26979.1"/>
    <property type="molecule type" value="Genomic_DNA"/>
</dbReference>
<evidence type="ECO:0000256" key="2">
    <source>
        <dbReference type="SAM" id="MobiDB-lite"/>
    </source>
</evidence>
<dbReference type="Gene3D" id="1.25.10.10">
    <property type="entry name" value="Leucine-rich Repeat Variant"/>
    <property type="match status" value="1"/>
</dbReference>
<comment type="similarity">
    <text evidence="1">Belongs to the CBF/MAK21 family.</text>
</comment>
<feature type="domain" description="CCAAT-binding factor" evidence="3">
    <location>
        <begin position="475"/>
        <end position="651"/>
    </location>
</feature>